<dbReference type="Gene3D" id="3.80.10.10">
    <property type="entry name" value="Ribonuclease Inhibitor"/>
    <property type="match status" value="1"/>
</dbReference>
<dbReference type="SUPFAM" id="SSF52047">
    <property type="entry name" value="RNI-like"/>
    <property type="match status" value="1"/>
</dbReference>
<evidence type="ECO:0000313" key="1">
    <source>
        <dbReference type="Proteomes" id="UP000887578"/>
    </source>
</evidence>
<dbReference type="Proteomes" id="UP000887578">
    <property type="component" value="Unplaced"/>
</dbReference>
<name>A0A914QT56_9BILA</name>
<proteinExistence type="predicted"/>
<dbReference type="AlphaFoldDB" id="A0A914QT56"/>
<protein>
    <submittedName>
        <fullName evidence="2">Uncharacterized protein</fullName>
    </submittedName>
</protein>
<dbReference type="WBParaSite" id="PDA_v2.g4849.t1">
    <property type="protein sequence ID" value="PDA_v2.g4849.t1"/>
    <property type="gene ID" value="PDA_v2.g4849"/>
</dbReference>
<keyword evidence="1" id="KW-1185">Reference proteome</keyword>
<accession>A0A914QT56</accession>
<reference evidence="2" key="1">
    <citation type="submission" date="2022-11" db="UniProtKB">
        <authorList>
            <consortium name="WormBaseParasite"/>
        </authorList>
    </citation>
    <scope>IDENTIFICATION</scope>
</reference>
<dbReference type="InterPro" id="IPR032675">
    <property type="entry name" value="LRR_dom_sf"/>
</dbReference>
<sequence>MKVKKINKLDDDGSGTLNIQHENILSPFVSKCVIFDLKCLIFGNKWWGIEKISYDDFKALTSFGRLEKLDLGSTIVTSDNGEIIPYDSLLDHTPALRFLRLVYNPYQQLSQKFIEKICASNLEYFKIFELPKNFKGETFLAQIAKKKPNLQVYLSFK</sequence>
<evidence type="ECO:0000313" key="2">
    <source>
        <dbReference type="WBParaSite" id="PDA_v2.g4849.t1"/>
    </source>
</evidence>
<organism evidence="1 2">
    <name type="scientific">Panagrolaimus davidi</name>
    <dbReference type="NCBI Taxonomy" id="227884"/>
    <lineage>
        <taxon>Eukaryota</taxon>
        <taxon>Metazoa</taxon>
        <taxon>Ecdysozoa</taxon>
        <taxon>Nematoda</taxon>
        <taxon>Chromadorea</taxon>
        <taxon>Rhabditida</taxon>
        <taxon>Tylenchina</taxon>
        <taxon>Panagrolaimomorpha</taxon>
        <taxon>Panagrolaimoidea</taxon>
        <taxon>Panagrolaimidae</taxon>
        <taxon>Panagrolaimus</taxon>
    </lineage>
</organism>